<evidence type="ECO:0000256" key="8">
    <source>
        <dbReference type="PIRSR" id="PIRSR001400-3"/>
    </source>
</evidence>
<keyword evidence="5" id="KW-0324">Glycolysis</keyword>
<feature type="active site" description="Proton donor" evidence="7">
    <location>
        <position position="211"/>
    </location>
</feature>
<evidence type="ECO:0000313" key="11">
    <source>
        <dbReference type="EMBL" id="PXF45686.1"/>
    </source>
</evidence>
<evidence type="ECO:0000259" key="10">
    <source>
        <dbReference type="SMART" id="SM01193"/>
    </source>
</evidence>
<dbReference type="AlphaFoldDB" id="A0A2V3IU69"/>
<comment type="caution">
    <text evidence="11">The sequence shown here is derived from an EMBL/GenBank/DDBJ whole genome shotgun (WGS) entry which is preliminary data.</text>
</comment>
<evidence type="ECO:0000256" key="4">
    <source>
        <dbReference type="ARBA" id="ARBA00022842"/>
    </source>
</evidence>
<dbReference type="NCBIfam" id="TIGR01060">
    <property type="entry name" value="eno"/>
    <property type="match status" value="1"/>
</dbReference>
<dbReference type="GO" id="GO:0006096">
    <property type="term" value="P:glycolytic process"/>
    <property type="evidence" value="ECO:0007669"/>
    <property type="project" value="UniProtKB-UniPathway"/>
</dbReference>
<feature type="domain" description="Enolase C-terminal TIM barrel" evidence="9">
    <location>
        <begin position="143"/>
        <end position="439"/>
    </location>
</feature>
<evidence type="ECO:0000256" key="6">
    <source>
        <dbReference type="ARBA" id="ARBA00023239"/>
    </source>
</evidence>
<dbReference type="EC" id="4.2.1.11" evidence="3"/>
<comment type="pathway">
    <text evidence="1">Carbohydrate degradation; glycolysis; pyruvate from D-glyceraldehyde 3-phosphate: step 4/5.</text>
</comment>
<evidence type="ECO:0000259" key="9">
    <source>
        <dbReference type="SMART" id="SM01192"/>
    </source>
</evidence>
<dbReference type="SFLD" id="SFLDG00178">
    <property type="entry name" value="enolase"/>
    <property type="match status" value="1"/>
</dbReference>
<dbReference type="Pfam" id="PF03952">
    <property type="entry name" value="Enolase_N"/>
    <property type="match status" value="1"/>
</dbReference>
<dbReference type="PROSITE" id="PS00164">
    <property type="entry name" value="ENOLASE"/>
    <property type="match status" value="1"/>
</dbReference>
<dbReference type="CDD" id="cd03313">
    <property type="entry name" value="enolase"/>
    <property type="match status" value="1"/>
</dbReference>
<dbReference type="InterPro" id="IPR020809">
    <property type="entry name" value="Enolase_CS"/>
</dbReference>
<dbReference type="SFLD" id="SFLDS00001">
    <property type="entry name" value="Enolase"/>
    <property type="match status" value="1"/>
</dbReference>
<comment type="cofactor">
    <cofactor evidence="8">
        <name>Mg(2+)</name>
        <dbReference type="ChEBI" id="CHEBI:18420"/>
    </cofactor>
    <text evidence="8">Mg(2+) is required for catalysis and for stabilizing the dimer.</text>
</comment>
<keyword evidence="12" id="KW-1185">Reference proteome</keyword>
<dbReference type="Proteomes" id="UP000247409">
    <property type="component" value="Unassembled WGS sequence"/>
</dbReference>
<dbReference type="STRING" id="448386.A0A2V3IU69"/>
<dbReference type="GO" id="GO:0004634">
    <property type="term" value="F:phosphopyruvate hydratase activity"/>
    <property type="evidence" value="ECO:0007669"/>
    <property type="project" value="UniProtKB-EC"/>
</dbReference>
<dbReference type="GO" id="GO:0000015">
    <property type="term" value="C:phosphopyruvate hydratase complex"/>
    <property type="evidence" value="ECO:0007669"/>
    <property type="project" value="InterPro"/>
</dbReference>
<dbReference type="SMART" id="SM01192">
    <property type="entry name" value="Enolase_C"/>
    <property type="match status" value="1"/>
</dbReference>
<evidence type="ECO:0000256" key="5">
    <source>
        <dbReference type="ARBA" id="ARBA00023152"/>
    </source>
</evidence>
<feature type="domain" description="Enolase N-terminal" evidence="10">
    <location>
        <begin position="4"/>
        <end position="135"/>
    </location>
</feature>
<organism evidence="11 12">
    <name type="scientific">Gracilariopsis chorda</name>
    <dbReference type="NCBI Taxonomy" id="448386"/>
    <lineage>
        <taxon>Eukaryota</taxon>
        <taxon>Rhodophyta</taxon>
        <taxon>Florideophyceae</taxon>
        <taxon>Rhodymeniophycidae</taxon>
        <taxon>Gracilariales</taxon>
        <taxon>Gracilariaceae</taxon>
        <taxon>Gracilariopsis</taxon>
    </lineage>
</organism>
<dbReference type="SFLD" id="SFLDF00002">
    <property type="entry name" value="enolase"/>
    <property type="match status" value="1"/>
</dbReference>
<dbReference type="HAMAP" id="MF_00318">
    <property type="entry name" value="Enolase"/>
    <property type="match status" value="1"/>
</dbReference>
<dbReference type="UniPathway" id="UPA00109">
    <property type="reaction ID" value="UER00187"/>
</dbReference>
<evidence type="ECO:0000256" key="3">
    <source>
        <dbReference type="ARBA" id="ARBA00012058"/>
    </source>
</evidence>
<dbReference type="InterPro" id="IPR020811">
    <property type="entry name" value="Enolase_N"/>
</dbReference>
<reference evidence="11 12" key="1">
    <citation type="journal article" date="2018" name="Mol. Biol. Evol.">
        <title>Analysis of the draft genome of the red seaweed Gracilariopsis chorda provides insights into genome size evolution in Rhodophyta.</title>
        <authorList>
            <person name="Lee J."/>
            <person name="Yang E.C."/>
            <person name="Graf L."/>
            <person name="Yang J.H."/>
            <person name="Qiu H."/>
            <person name="Zel Zion U."/>
            <person name="Chan C.X."/>
            <person name="Stephens T.G."/>
            <person name="Weber A.P.M."/>
            <person name="Boo G.H."/>
            <person name="Boo S.M."/>
            <person name="Kim K.M."/>
            <person name="Shin Y."/>
            <person name="Jung M."/>
            <person name="Lee S.J."/>
            <person name="Yim H.S."/>
            <person name="Lee J.H."/>
            <person name="Bhattacharya D."/>
            <person name="Yoon H.S."/>
        </authorList>
    </citation>
    <scope>NUCLEOTIDE SEQUENCE [LARGE SCALE GENOMIC DNA]</scope>
    <source>
        <strain evidence="11 12">SKKU-2015</strain>
        <tissue evidence="11">Whole body</tissue>
    </source>
</reference>
<protein>
    <recommendedName>
        <fullName evidence="3">phosphopyruvate hydratase</fullName>
        <ecNumber evidence="3">4.2.1.11</ecNumber>
    </recommendedName>
</protein>
<dbReference type="OrthoDB" id="3228at2759"/>
<sequence>MSRIKDVRARQLFDSRGSPTLEVEVETDDGCFRAIVPAGSSSGPYEAHELRDGDLKLFNGNGVSKAIKNVNNELAVAVIGMDPTDQQGIDQALIDCDGSDDGKKSRLGANAILGVSMAVSRAGAAKKGIPLYKHINNLAGNPTVMLPVPCFNVLSGGSRAGNGLSVQEFIVMPTGAESFKHAMQIGVEIYHKLKDMIADKFGKAATNVDDEGGFAPDIDENGEALELLKAAIKETGHQELVQLGIDAAASEFYDNQSGKYNLNFKQTEQQTPPEKMKTANDLLRLYKLYAANYGVISIEDPFDKDDYASYGRMTGELGELIQIIGDDFLGTNMQRMESAVEQNTCNAVLLKLNQVGTVTEAIEANDFARNSGFGVMVSHRAGDTEDSFIAALCAGLGTGQLKSGAPCRSERLAKYNELLRIEDDLGSNAVYAGDYWRDPWMLENSKSSAYM</sequence>
<evidence type="ECO:0000256" key="7">
    <source>
        <dbReference type="PIRSR" id="PIRSR001400-1"/>
    </source>
</evidence>
<dbReference type="SUPFAM" id="SSF51604">
    <property type="entry name" value="Enolase C-terminal domain-like"/>
    <property type="match status" value="1"/>
</dbReference>
<comment type="similarity">
    <text evidence="2">Belongs to the enolase family.</text>
</comment>
<dbReference type="SUPFAM" id="SSF54826">
    <property type="entry name" value="Enolase N-terminal domain-like"/>
    <property type="match status" value="1"/>
</dbReference>
<dbReference type="PRINTS" id="PR00148">
    <property type="entry name" value="ENOLASE"/>
</dbReference>
<proteinExistence type="inferred from homology"/>
<dbReference type="GO" id="GO:0000287">
    <property type="term" value="F:magnesium ion binding"/>
    <property type="evidence" value="ECO:0007669"/>
    <property type="project" value="InterPro"/>
</dbReference>
<dbReference type="EMBL" id="NBIV01000055">
    <property type="protein sequence ID" value="PXF45686.1"/>
    <property type="molecule type" value="Genomic_DNA"/>
</dbReference>
<evidence type="ECO:0000313" key="12">
    <source>
        <dbReference type="Proteomes" id="UP000247409"/>
    </source>
</evidence>
<evidence type="ECO:0000256" key="1">
    <source>
        <dbReference type="ARBA" id="ARBA00005031"/>
    </source>
</evidence>
<feature type="binding site" evidence="8">
    <location>
        <position position="246"/>
    </location>
    <ligand>
        <name>Mg(2+)</name>
        <dbReference type="ChEBI" id="CHEBI:18420"/>
    </ligand>
</feature>
<dbReference type="Pfam" id="PF00113">
    <property type="entry name" value="Enolase_C"/>
    <property type="match status" value="1"/>
</dbReference>
<keyword evidence="4 8" id="KW-0460">Magnesium</keyword>
<accession>A0A2V3IU69</accession>
<feature type="binding site" evidence="8">
    <location>
        <position position="299"/>
    </location>
    <ligand>
        <name>Mg(2+)</name>
        <dbReference type="ChEBI" id="CHEBI:18420"/>
    </ligand>
</feature>
<keyword evidence="6" id="KW-0456">Lyase</keyword>
<dbReference type="InterPro" id="IPR000941">
    <property type="entry name" value="Enolase"/>
</dbReference>
<feature type="active site" description="Proton acceptor" evidence="7">
    <location>
        <position position="351"/>
    </location>
</feature>
<dbReference type="PANTHER" id="PTHR11902">
    <property type="entry name" value="ENOLASE"/>
    <property type="match status" value="1"/>
</dbReference>
<dbReference type="PIRSF" id="PIRSF001400">
    <property type="entry name" value="Enolase"/>
    <property type="match status" value="1"/>
</dbReference>
<gene>
    <name evidence="11" type="ORF">BWQ96_04590</name>
</gene>
<dbReference type="Gene3D" id="3.30.390.10">
    <property type="entry name" value="Enolase-like, N-terminal domain"/>
    <property type="match status" value="1"/>
</dbReference>
<evidence type="ECO:0000256" key="2">
    <source>
        <dbReference type="ARBA" id="ARBA00009604"/>
    </source>
</evidence>
<dbReference type="SMART" id="SM01193">
    <property type="entry name" value="Enolase_N"/>
    <property type="match status" value="1"/>
</dbReference>
<feature type="binding site" evidence="8">
    <location>
        <position position="326"/>
    </location>
    <ligand>
        <name>Mg(2+)</name>
        <dbReference type="ChEBI" id="CHEBI:18420"/>
    </ligand>
</feature>
<dbReference type="InterPro" id="IPR020810">
    <property type="entry name" value="Enolase_C"/>
</dbReference>
<name>A0A2V3IU69_9FLOR</name>
<dbReference type="PANTHER" id="PTHR11902:SF1">
    <property type="entry name" value="ENOLASE"/>
    <property type="match status" value="1"/>
</dbReference>
<keyword evidence="8" id="KW-0479">Metal-binding</keyword>
<dbReference type="InterPro" id="IPR036849">
    <property type="entry name" value="Enolase-like_C_sf"/>
</dbReference>
<dbReference type="InterPro" id="IPR029017">
    <property type="entry name" value="Enolase-like_N"/>
</dbReference>
<dbReference type="Gene3D" id="3.20.20.120">
    <property type="entry name" value="Enolase-like C-terminal domain"/>
    <property type="match status" value="1"/>
</dbReference>